<evidence type="ECO:0000313" key="1">
    <source>
        <dbReference type="EMBL" id="WCT14886.1"/>
    </source>
</evidence>
<protein>
    <submittedName>
        <fullName evidence="1">DUF892 family protein</fullName>
    </submittedName>
</protein>
<name>A0ABY7TFN1_9SPHI</name>
<organism evidence="1 2">
    <name type="scientific">Mucilaginibacter jinjuensis</name>
    <dbReference type="NCBI Taxonomy" id="1176721"/>
    <lineage>
        <taxon>Bacteria</taxon>
        <taxon>Pseudomonadati</taxon>
        <taxon>Bacteroidota</taxon>
        <taxon>Sphingobacteriia</taxon>
        <taxon>Sphingobacteriales</taxon>
        <taxon>Sphingobacteriaceae</taxon>
        <taxon>Mucilaginibacter</taxon>
    </lineage>
</organism>
<proteinExistence type="predicted"/>
<dbReference type="Gene3D" id="1.20.1260.10">
    <property type="match status" value="1"/>
</dbReference>
<dbReference type="PANTHER" id="PTHR30565">
    <property type="entry name" value="PROTEIN YCIF"/>
    <property type="match status" value="1"/>
</dbReference>
<dbReference type="Proteomes" id="UP001216139">
    <property type="component" value="Chromosome"/>
</dbReference>
<dbReference type="EMBL" id="CP117167">
    <property type="protein sequence ID" value="WCT14886.1"/>
    <property type="molecule type" value="Genomic_DNA"/>
</dbReference>
<dbReference type="Pfam" id="PF05974">
    <property type="entry name" value="DUF892"/>
    <property type="match status" value="1"/>
</dbReference>
<reference evidence="1 2" key="1">
    <citation type="submission" date="2023-02" db="EMBL/GenBank/DDBJ databases">
        <title>Genome sequence of Mucilaginibacter jinjuensis strain KACC 16571.</title>
        <authorList>
            <person name="Kim S."/>
            <person name="Heo J."/>
            <person name="Kwon S.-W."/>
        </authorList>
    </citation>
    <scope>NUCLEOTIDE SEQUENCE [LARGE SCALE GENOMIC DNA]</scope>
    <source>
        <strain evidence="1 2">KACC 16571</strain>
    </source>
</reference>
<dbReference type="SUPFAM" id="SSF47240">
    <property type="entry name" value="Ferritin-like"/>
    <property type="match status" value="1"/>
</dbReference>
<dbReference type="InterPro" id="IPR047114">
    <property type="entry name" value="YciF"/>
</dbReference>
<dbReference type="InterPro" id="IPR009078">
    <property type="entry name" value="Ferritin-like_SF"/>
</dbReference>
<dbReference type="InterPro" id="IPR012347">
    <property type="entry name" value="Ferritin-like"/>
</dbReference>
<gene>
    <name evidence="1" type="ORF">PQO05_13155</name>
</gene>
<sequence>MNDPNQNTQSSGLTLEPQQLRDFFISHLNRIYCAKAHLVERLPELADQAQFRDLRYAIIETMEDIDRQIARMDEVFVLLDEKPSIEKHDELIDFLENGFAANYQQVDDLVLRDLSILFYLSLVESIEVASFHILLMAADKMHSKQIKQLLQENFDESKADRSLFTQITAKYIN</sequence>
<keyword evidence="2" id="KW-1185">Reference proteome</keyword>
<evidence type="ECO:0000313" key="2">
    <source>
        <dbReference type="Proteomes" id="UP001216139"/>
    </source>
</evidence>
<accession>A0ABY7TFN1</accession>
<dbReference type="RefSeq" id="WP_273633379.1">
    <property type="nucleotide sequence ID" value="NZ_CP117167.1"/>
</dbReference>
<dbReference type="PANTHER" id="PTHR30565:SF9">
    <property type="entry name" value="PROTEIN YCIF"/>
    <property type="match status" value="1"/>
</dbReference>
<dbReference type="InterPro" id="IPR010287">
    <property type="entry name" value="DUF892_YciF-like"/>
</dbReference>